<dbReference type="Proteomes" id="UP000001227">
    <property type="component" value="Chromosome"/>
</dbReference>
<dbReference type="STRING" id="452471.Aasi_1386"/>
<gene>
    <name evidence="1" type="ordered locus">Aasi_1386</name>
</gene>
<organism evidence="1 2">
    <name type="scientific">Amoebophilus asiaticus (strain 5a2)</name>
    <dbReference type="NCBI Taxonomy" id="452471"/>
    <lineage>
        <taxon>Bacteria</taxon>
        <taxon>Pseudomonadati</taxon>
        <taxon>Bacteroidota</taxon>
        <taxon>Cytophagia</taxon>
        <taxon>Cytophagales</taxon>
        <taxon>Amoebophilaceae</taxon>
        <taxon>Candidatus Amoebophilus</taxon>
    </lineage>
</organism>
<name>B3ETY2_AMOA5</name>
<reference evidence="1 2" key="1">
    <citation type="journal article" date="2010" name="J. Bacteriol.">
        <title>The genome of the amoeba symbiont 'Candidatus Amoebophilus asiaticus' reveals common mechanisms for host cell interaction among amoeba-associated bacteria.</title>
        <authorList>
            <person name="Schmitz-Esser S."/>
            <person name="Tischler P."/>
            <person name="Arnold R."/>
            <person name="Montanaro J."/>
            <person name="Wagner M."/>
            <person name="Rattei T."/>
            <person name="Horn M."/>
        </authorList>
    </citation>
    <scope>NUCLEOTIDE SEQUENCE [LARGE SCALE GENOMIC DNA]</scope>
    <source>
        <strain evidence="1 2">5a2</strain>
    </source>
</reference>
<protein>
    <submittedName>
        <fullName evidence="1">Uncharacterized protein</fullName>
    </submittedName>
</protein>
<dbReference type="AlphaFoldDB" id="B3ETY2"/>
<evidence type="ECO:0000313" key="1">
    <source>
        <dbReference type="EMBL" id="ACE06684.1"/>
    </source>
</evidence>
<dbReference type="HOGENOM" id="CLU_3163890_0_0_10"/>
<dbReference type="EMBL" id="CP001102">
    <property type="protein sequence ID" value="ACE06684.1"/>
    <property type="molecule type" value="Genomic_DNA"/>
</dbReference>
<dbReference type="KEGG" id="aas:Aasi_1386"/>
<proteinExistence type="predicted"/>
<keyword evidence="2" id="KW-1185">Reference proteome</keyword>
<sequence>MLADKQIKLYSQRKANVHQKDTPCLAYLKGRMRKVMETALVALKAFS</sequence>
<accession>B3ETY2</accession>
<evidence type="ECO:0000313" key="2">
    <source>
        <dbReference type="Proteomes" id="UP000001227"/>
    </source>
</evidence>